<keyword evidence="4 10" id="KW-0575">Peroxidase</keyword>
<dbReference type="GO" id="GO:0042744">
    <property type="term" value="P:hydrogen peroxide catabolic process"/>
    <property type="evidence" value="ECO:0007669"/>
    <property type="project" value="UniProtKB-UniRule"/>
</dbReference>
<dbReference type="GO" id="GO:0046872">
    <property type="term" value="F:metal ion binding"/>
    <property type="evidence" value="ECO:0007669"/>
    <property type="project" value="UniProtKB-KW"/>
</dbReference>
<keyword evidence="8 10" id="KW-0408">Iron</keyword>
<dbReference type="SUPFAM" id="SSF56634">
    <property type="entry name" value="Heme-dependent catalase-like"/>
    <property type="match status" value="1"/>
</dbReference>
<feature type="signal peptide" evidence="14">
    <location>
        <begin position="1"/>
        <end position="23"/>
    </location>
</feature>
<evidence type="ECO:0000256" key="3">
    <source>
        <dbReference type="ARBA" id="ARBA00012314"/>
    </source>
</evidence>
<dbReference type="SUPFAM" id="SSF52317">
    <property type="entry name" value="Class I glutamine amidotransferase-like"/>
    <property type="match status" value="1"/>
</dbReference>
<reference evidence="16" key="1">
    <citation type="submission" date="2013-08" db="EMBL/GenBank/DDBJ databases">
        <title>Gene expansion shapes genome architecture in the human pathogen Lichtheimia corymbifera: an evolutionary genomics analysis in the ancient terrestrial Mucorales (Mucoromycotina).</title>
        <authorList>
            <person name="Schwartze V.U."/>
            <person name="Winter S."/>
            <person name="Shelest E."/>
            <person name="Marcet-Houben M."/>
            <person name="Horn F."/>
            <person name="Wehner S."/>
            <person name="Hoffmann K."/>
            <person name="Riege K."/>
            <person name="Sammeth M."/>
            <person name="Nowrousian M."/>
            <person name="Valiante V."/>
            <person name="Linde J."/>
            <person name="Jacobsen I.D."/>
            <person name="Marz M."/>
            <person name="Brakhage A.A."/>
            <person name="Gabaldon T."/>
            <person name="Bocker S."/>
            <person name="Voigt K."/>
        </authorList>
    </citation>
    <scope>NUCLEOTIDE SEQUENCE [LARGE SCALE GENOMIC DNA]</scope>
    <source>
        <strain evidence="16">FSU 9682</strain>
    </source>
</reference>
<evidence type="ECO:0000256" key="8">
    <source>
        <dbReference type="ARBA" id="ARBA00023004"/>
    </source>
</evidence>
<evidence type="ECO:0000256" key="10">
    <source>
        <dbReference type="PIRNR" id="PIRNR038927"/>
    </source>
</evidence>
<dbReference type="PROSITE" id="PS00437">
    <property type="entry name" value="CATALASE_1"/>
    <property type="match status" value="1"/>
</dbReference>
<feature type="cross-link" description="3'-histidyl-3-tyrosine (His-Tyr)" evidence="13">
    <location>
        <begin position="376"/>
        <end position="399"/>
    </location>
</feature>
<dbReference type="InterPro" id="IPR011614">
    <property type="entry name" value="Catalase_core"/>
</dbReference>
<keyword evidence="14" id="KW-0732">Signal</keyword>
<dbReference type="SMART" id="SM01060">
    <property type="entry name" value="Catalase"/>
    <property type="match status" value="1"/>
</dbReference>
<dbReference type="EMBL" id="CBTN010000020">
    <property type="protein sequence ID" value="CDH53933.1"/>
    <property type="molecule type" value="Genomic_DNA"/>
</dbReference>
<dbReference type="Proteomes" id="UP000027586">
    <property type="component" value="Unassembled WGS sequence"/>
</dbReference>
<dbReference type="CDD" id="cd03132">
    <property type="entry name" value="GATase1_catalase"/>
    <property type="match status" value="1"/>
</dbReference>
<keyword evidence="6 10" id="KW-0479">Metal-binding</keyword>
<evidence type="ECO:0000256" key="1">
    <source>
        <dbReference type="ARBA" id="ARBA00001971"/>
    </source>
</evidence>
<evidence type="ECO:0000256" key="13">
    <source>
        <dbReference type="PIRSR" id="PIRSR038927-4"/>
    </source>
</evidence>
<dbReference type="Pfam" id="PF18011">
    <property type="entry name" value="Catalase_C"/>
    <property type="match status" value="1"/>
</dbReference>
<keyword evidence="5 10" id="KW-0349">Heme</keyword>
<feature type="active site" evidence="11">
    <location>
        <position position="112"/>
    </location>
</feature>
<feature type="active site" evidence="11">
    <location>
        <position position="185"/>
    </location>
</feature>
<evidence type="ECO:0000313" key="17">
    <source>
        <dbReference type="Proteomes" id="UP000027586"/>
    </source>
</evidence>
<evidence type="ECO:0000256" key="2">
    <source>
        <dbReference type="ARBA" id="ARBA00005329"/>
    </source>
</evidence>
<feature type="domain" description="Catalase core" evidence="15">
    <location>
        <begin position="66"/>
        <end position="453"/>
    </location>
</feature>
<comment type="cofactor">
    <cofactor evidence="1 10 12">
        <name>heme</name>
        <dbReference type="ChEBI" id="CHEBI:30413"/>
    </cofactor>
</comment>
<evidence type="ECO:0000256" key="5">
    <source>
        <dbReference type="ARBA" id="ARBA00022617"/>
    </source>
</evidence>
<dbReference type="AlphaFoldDB" id="A0A068RUU1"/>
<dbReference type="InterPro" id="IPR018028">
    <property type="entry name" value="Catalase"/>
</dbReference>
<dbReference type="PANTHER" id="PTHR42821">
    <property type="entry name" value="CATALASE"/>
    <property type="match status" value="1"/>
</dbReference>
<dbReference type="InterPro" id="IPR010582">
    <property type="entry name" value="Catalase_immune_responsive"/>
</dbReference>
<dbReference type="InterPro" id="IPR041399">
    <property type="entry name" value="Catalase_large_C"/>
</dbReference>
<dbReference type="InterPro" id="IPR002226">
    <property type="entry name" value="Catalase_haem_BS"/>
</dbReference>
<dbReference type="PRINTS" id="PR00067">
    <property type="entry name" value="CATALASE"/>
</dbReference>
<protein>
    <recommendedName>
        <fullName evidence="3 10">Catalase</fullName>
        <ecNumber evidence="3 10">1.11.1.6</ecNumber>
    </recommendedName>
</protein>
<sequence>MKYAALCSIAFAVQLLGFQLVLAAGGSGGGDGECSFQTAIKGGSSGDAKIEQMNQFVIDDGGTQETTNFGQKINNSDSLKAGLRGPTLMEDFMMREKIMHFDHERIPERVVHARGVGAHGYFETYKDWSDLTAAKFLRDTSKKTPVFVRFSTVLGSRGSADTVRDVRGFATRFYTEEGNFDLVGNAIAPFFVQDAMKFPDIIHSGKPEPDKEVPQAGTAHQTAYDFFAEFPETLHTVMWALSGRGIYRSLRQVEGFGVHTFRLINEDGKAVFVKFHWKPLQGLCNLVWDEAQKIAGKDADFHRNDLYTAIEKGDYPEWELGVQIVEEEDEFKFDFDLLDPTKIIPESLVPVTKLGKMVLNRNVDNFFAETEQITFHLGHIVRGIGFTNDPLLQGRLFSYLDTQINRMNGANFMQIPINRPIVPVHNNQRDGYMQHNVFKGVVSYFPNGLQNNTPSMVDPQDGGYVEYPEEVKGPKRRGQPPSFFDFYSQPRLYWNSLTEAEKQQTVDGFRFEVGKSKSVDVRKRFIDQLNMVDNNLARRVAFGVGVPLPDKVVENDGRSTTGISISKYPKPDHIRTRTVAILTAPGTNTEEAKAMYEYLKSEGAYPEYVGVGLGDQDGLEVTNTYTTTSSVLFEAVYIPGGPEAIKTMMENTSLFPYEEPKVFVLDAFRHGKPIAASSDGFDILKWADVKTSATSAADCNSDLGVVVGPAGSCLNEEFKKALIEQRFWDRLPLDGDI</sequence>
<evidence type="ECO:0000259" key="15">
    <source>
        <dbReference type="SMART" id="SM01060"/>
    </source>
</evidence>
<keyword evidence="17" id="KW-1185">Reference proteome</keyword>
<dbReference type="GO" id="GO:0020037">
    <property type="term" value="F:heme binding"/>
    <property type="evidence" value="ECO:0007669"/>
    <property type="project" value="UniProtKB-UniRule"/>
</dbReference>
<dbReference type="PROSITE" id="PS51402">
    <property type="entry name" value="CATALASE_3"/>
    <property type="match status" value="1"/>
</dbReference>
<dbReference type="Pfam" id="PF00199">
    <property type="entry name" value="Catalase"/>
    <property type="match status" value="1"/>
</dbReference>
<evidence type="ECO:0000256" key="11">
    <source>
        <dbReference type="PIRSR" id="PIRSR038927-1"/>
    </source>
</evidence>
<dbReference type="GO" id="GO:0005829">
    <property type="term" value="C:cytosol"/>
    <property type="evidence" value="ECO:0007669"/>
    <property type="project" value="TreeGrafter"/>
</dbReference>
<dbReference type="VEuPathDB" id="FungiDB:LCOR_05235.1"/>
<keyword evidence="9 10" id="KW-0376">Hydrogen peroxide</keyword>
<feature type="chain" id="PRO_5001652706" description="Catalase" evidence="14">
    <location>
        <begin position="24"/>
        <end position="737"/>
    </location>
</feature>
<dbReference type="InterPro" id="IPR029062">
    <property type="entry name" value="Class_I_gatase-like"/>
</dbReference>
<dbReference type="InterPro" id="IPR024712">
    <property type="entry name" value="Catalase_clade2"/>
</dbReference>
<evidence type="ECO:0000256" key="9">
    <source>
        <dbReference type="ARBA" id="ARBA00023324"/>
    </source>
</evidence>
<dbReference type="PANTHER" id="PTHR42821:SF1">
    <property type="entry name" value="CATALASE-B"/>
    <property type="match status" value="1"/>
</dbReference>
<comment type="function">
    <text evidence="10">Occurs in almost all aerobically respiring organisms and serves to protect cells from the toxic effects of hydrogen peroxide.</text>
</comment>
<dbReference type="InterPro" id="IPR043156">
    <property type="entry name" value="Catalase_clade2_helical"/>
</dbReference>
<dbReference type="Gene3D" id="2.40.180.10">
    <property type="entry name" value="Catalase core domain"/>
    <property type="match status" value="1"/>
</dbReference>
<proteinExistence type="inferred from homology"/>
<name>A0A068RUU1_9FUNG</name>
<dbReference type="InterPro" id="IPR020835">
    <property type="entry name" value="Catalase_sf"/>
</dbReference>
<dbReference type="Gene3D" id="3.40.50.880">
    <property type="match status" value="1"/>
</dbReference>
<dbReference type="GO" id="GO:0006979">
    <property type="term" value="P:response to oxidative stress"/>
    <property type="evidence" value="ECO:0007669"/>
    <property type="project" value="InterPro"/>
</dbReference>
<evidence type="ECO:0000313" key="16">
    <source>
        <dbReference type="EMBL" id="CDH53933.1"/>
    </source>
</evidence>
<comment type="caution">
    <text evidence="16">The sequence shown here is derived from an EMBL/GenBank/DDBJ whole genome shotgun (WGS) entry which is preliminary data.</text>
</comment>
<dbReference type="PIRSF" id="PIRSF038927">
    <property type="entry name" value="Catalase_clade2"/>
    <property type="match status" value="1"/>
</dbReference>
<dbReference type="Gene3D" id="1.20.1370.20">
    <property type="match status" value="1"/>
</dbReference>
<comment type="similarity">
    <text evidence="2 10">Belongs to the catalase family.</text>
</comment>
<organism evidence="16 17">
    <name type="scientific">Lichtheimia corymbifera JMRC:FSU:9682</name>
    <dbReference type="NCBI Taxonomy" id="1263082"/>
    <lineage>
        <taxon>Eukaryota</taxon>
        <taxon>Fungi</taxon>
        <taxon>Fungi incertae sedis</taxon>
        <taxon>Mucoromycota</taxon>
        <taxon>Mucoromycotina</taxon>
        <taxon>Mucoromycetes</taxon>
        <taxon>Mucorales</taxon>
        <taxon>Lichtheimiaceae</taxon>
        <taxon>Lichtheimia</taxon>
    </lineage>
</organism>
<dbReference type="GO" id="GO:0004096">
    <property type="term" value="F:catalase activity"/>
    <property type="evidence" value="ECO:0007669"/>
    <property type="project" value="UniProtKB-UniRule"/>
</dbReference>
<dbReference type="FunFam" id="2.40.180.10:FF:000003">
    <property type="entry name" value="Catalase"/>
    <property type="match status" value="1"/>
</dbReference>
<comment type="catalytic activity">
    <reaction evidence="10">
        <text>2 H2O2 = O2 + 2 H2O</text>
        <dbReference type="Rhea" id="RHEA:20309"/>
        <dbReference type="ChEBI" id="CHEBI:15377"/>
        <dbReference type="ChEBI" id="CHEBI:15379"/>
        <dbReference type="ChEBI" id="CHEBI:16240"/>
        <dbReference type="EC" id="1.11.1.6"/>
    </reaction>
</comment>
<accession>A0A068RUU1</accession>
<evidence type="ECO:0000256" key="4">
    <source>
        <dbReference type="ARBA" id="ARBA00022559"/>
    </source>
</evidence>
<keyword evidence="7 10" id="KW-0560">Oxidoreductase</keyword>
<evidence type="ECO:0000256" key="6">
    <source>
        <dbReference type="ARBA" id="ARBA00022723"/>
    </source>
</evidence>
<evidence type="ECO:0000256" key="7">
    <source>
        <dbReference type="ARBA" id="ARBA00023002"/>
    </source>
</evidence>
<dbReference type="STRING" id="1263082.A0A068RUU1"/>
<dbReference type="Pfam" id="PF06628">
    <property type="entry name" value="Catalase-rel"/>
    <property type="match status" value="1"/>
</dbReference>
<dbReference type="OrthoDB" id="6880011at2759"/>
<feature type="binding site" description="axial binding residue" evidence="12">
    <location>
        <position position="399"/>
    </location>
    <ligand>
        <name>heme</name>
        <dbReference type="ChEBI" id="CHEBI:30413"/>
    </ligand>
    <ligandPart>
        <name>Fe</name>
        <dbReference type="ChEBI" id="CHEBI:18248"/>
    </ligandPart>
</feature>
<evidence type="ECO:0000256" key="14">
    <source>
        <dbReference type="SAM" id="SignalP"/>
    </source>
</evidence>
<evidence type="ECO:0000256" key="12">
    <source>
        <dbReference type="PIRSR" id="PIRSR038927-2"/>
    </source>
</evidence>
<gene>
    <name evidence="16" type="ORF">LCOR_05235.1</name>
</gene>
<dbReference type="EC" id="1.11.1.6" evidence="3 10"/>